<comment type="catalytic activity">
    <reaction evidence="5">
        <text>uridine(32) in tRNA = pseudouridine(32) in tRNA</text>
        <dbReference type="Rhea" id="RHEA:42544"/>
        <dbReference type="Rhea" id="RHEA-COMP:10107"/>
        <dbReference type="Rhea" id="RHEA-COMP:10108"/>
        <dbReference type="ChEBI" id="CHEBI:65314"/>
        <dbReference type="ChEBI" id="CHEBI:65315"/>
        <dbReference type="EC" id="5.4.99.28"/>
    </reaction>
</comment>
<dbReference type="NCBIfam" id="TIGR00005">
    <property type="entry name" value="rluA_subfam"/>
    <property type="match status" value="1"/>
</dbReference>
<feature type="active site" evidence="8">
    <location>
        <position position="63"/>
    </location>
</feature>
<comment type="similarity">
    <text evidence="1 9">Belongs to the pseudouridine synthase RluA family.</text>
</comment>
<dbReference type="InterPro" id="IPR006224">
    <property type="entry name" value="PsdUridine_synth_RluA-like_CS"/>
</dbReference>
<evidence type="ECO:0000256" key="6">
    <source>
        <dbReference type="ARBA" id="ARBA00036916"/>
    </source>
</evidence>
<dbReference type="CDD" id="cd02869">
    <property type="entry name" value="PseudoU_synth_RluA_like"/>
    <property type="match status" value="1"/>
</dbReference>
<dbReference type="InterPro" id="IPR020103">
    <property type="entry name" value="PsdUridine_synth_cat_dom_sf"/>
</dbReference>
<dbReference type="Gene3D" id="3.30.2350.10">
    <property type="entry name" value="Pseudouridine synthase"/>
    <property type="match status" value="1"/>
</dbReference>
<proteinExistence type="inferred from homology"/>
<dbReference type="GO" id="GO:0160142">
    <property type="term" value="F:23S rRNA pseudouridine(746) synthase activity"/>
    <property type="evidence" value="ECO:0007669"/>
    <property type="project" value="UniProtKB-EC"/>
</dbReference>
<dbReference type="FunFam" id="3.30.2350.10:FF:000005">
    <property type="entry name" value="Pseudouridine synthase"/>
    <property type="match status" value="1"/>
</dbReference>
<evidence type="ECO:0000256" key="8">
    <source>
        <dbReference type="PIRSR" id="PIRSR606225-1"/>
    </source>
</evidence>
<keyword evidence="2" id="KW-0698">rRNA processing</keyword>
<evidence type="ECO:0000313" key="11">
    <source>
        <dbReference type="EMBL" id="TQV88522.1"/>
    </source>
</evidence>
<dbReference type="EMBL" id="VIKS01000004">
    <property type="protein sequence ID" value="TQV88522.1"/>
    <property type="molecule type" value="Genomic_DNA"/>
</dbReference>
<dbReference type="RefSeq" id="WP_142893030.1">
    <property type="nucleotide sequence ID" value="NZ_ML660162.1"/>
</dbReference>
<dbReference type="PROSITE" id="PS01129">
    <property type="entry name" value="PSI_RLU"/>
    <property type="match status" value="1"/>
</dbReference>
<dbReference type="Pfam" id="PF00849">
    <property type="entry name" value="PseudoU_synth_2"/>
    <property type="match status" value="1"/>
</dbReference>
<keyword evidence="4 9" id="KW-0413">Isomerase</keyword>
<comment type="catalytic activity">
    <reaction evidence="9">
        <text>a uridine in RNA = a pseudouridine in RNA</text>
        <dbReference type="Rhea" id="RHEA:48348"/>
        <dbReference type="Rhea" id="RHEA-COMP:12068"/>
        <dbReference type="Rhea" id="RHEA-COMP:12069"/>
        <dbReference type="ChEBI" id="CHEBI:65314"/>
        <dbReference type="ChEBI" id="CHEBI:65315"/>
    </reaction>
</comment>
<dbReference type="AlphaFoldDB" id="A0A545UGB6"/>
<evidence type="ECO:0000256" key="3">
    <source>
        <dbReference type="ARBA" id="ARBA00022694"/>
    </source>
</evidence>
<protein>
    <recommendedName>
        <fullName evidence="9">Pseudouridine synthase</fullName>
        <ecNumber evidence="9">5.4.99.-</ecNumber>
    </recommendedName>
</protein>
<dbReference type="InterPro" id="IPR006225">
    <property type="entry name" value="PsdUridine_synth_RluC/D"/>
</dbReference>
<evidence type="ECO:0000313" key="12">
    <source>
        <dbReference type="Proteomes" id="UP000315439"/>
    </source>
</evidence>
<dbReference type="GO" id="GO:0160151">
    <property type="term" value="F:tRNA pseudouridine(32) synthase activity"/>
    <property type="evidence" value="ECO:0007669"/>
    <property type="project" value="UniProtKB-EC"/>
</dbReference>
<dbReference type="SUPFAM" id="SSF55120">
    <property type="entry name" value="Pseudouridine synthase"/>
    <property type="match status" value="1"/>
</dbReference>
<dbReference type="InterPro" id="IPR050188">
    <property type="entry name" value="RluA_PseudoU_synthase"/>
</dbReference>
<dbReference type="GO" id="GO:0008033">
    <property type="term" value="P:tRNA processing"/>
    <property type="evidence" value="ECO:0007669"/>
    <property type="project" value="UniProtKB-KW"/>
</dbReference>
<reference evidence="11 12" key="1">
    <citation type="submission" date="2019-07" db="EMBL/GenBank/DDBJ databases">
        <title>Draft genome for Aliikangiella sp. M105.</title>
        <authorList>
            <person name="Wang G."/>
        </authorList>
    </citation>
    <scope>NUCLEOTIDE SEQUENCE [LARGE SCALE GENOMIC DNA]</scope>
    <source>
        <strain evidence="11 12">M105</strain>
    </source>
</reference>
<keyword evidence="12" id="KW-1185">Reference proteome</keyword>
<sequence length="217" mass="24507">MLLNYNPPTEPYLKILYQDEDIVVCDKPSGLLSVRGKAPEHQDSLQARANRVWPNLGIVHRLDMSTSGLMVMALNKPALRALSRQFQDRQTQKNYIANIWGEPDSAKGIVELPLICDWPNKPKQKVCFEKGKASKTLWRVLQQKGNQSRVELTPITGRTHQLRVHMAEIGHPILGDKFYAHQSAFDAAARLQLHAHKLTIFHPGTGEPLSFESPCPF</sequence>
<comment type="function">
    <text evidence="9">Responsible for synthesis of pseudouridine from uracil.</text>
</comment>
<comment type="caution">
    <text evidence="11">The sequence shown here is derived from an EMBL/GenBank/DDBJ whole genome shotgun (WGS) entry which is preliminary data.</text>
</comment>
<dbReference type="PANTHER" id="PTHR21600:SF91">
    <property type="entry name" value="DUAL-SPECIFICITY RNA PSEUDOURIDINE SYNTHASE RLUA"/>
    <property type="match status" value="1"/>
</dbReference>
<evidence type="ECO:0000259" key="10">
    <source>
        <dbReference type="Pfam" id="PF00849"/>
    </source>
</evidence>
<evidence type="ECO:0000256" key="2">
    <source>
        <dbReference type="ARBA" id="ARBA00022552"/>
    </source>
</evidence>
<gene>
    <name evidence="11" type="primary">rluA</name>
    <name evidence="11" type="ORF">FLL46_08350</name>
</gene>
<dbReference type="NCBIfam" id="NF007543">
    <property type="entry name" value="PRK10158.1"/>
    <property type="match status" value="1"/>
</dbReference>
<comment type="catalytic activity">
    <reaction evidence="6">
        <text>uridine(746) in 23S rRNA = pseudouridine(746) in 23S rRNA</text>
        <dbReference type="Rhea" id="RHEA:42548"/>
        <dbReference type="Rhea" id="RHEA-COMP:10109"/>
        <dbReference type="Rhea" id="RHEA-COMP:10110"/>
        <dbReference type="ChEBI" id="CHEBI:65314"/>
        <dbReference type="ChEBI" id="CHEBI:65315"/>
        <dbReference type="EC" id="5.4.99.29"/>
    </reaction>
</comment>
<dbReference type="EC" id="5.4.99.-" evidence="9"/>
<dbReference type="Proteomes" id="UP000315439">
    <property type="component" value="Unassembled WGS sequence"/>
</dbReference>
<dbReference type="GO" id="GO:0000455">
    <property type="term" value="P:enzyme-directed rRNA pseudouridine synthesis"/>
    <property type="evidence" value="ECO:0007669"/>
    <property type="project" value="TreeGrafter"/>
</dbReference>
<evidence type="ECO:0000256" key="1">
    <source>
        <dbReference type="ARBA" id="ARBA00010876"/>
    </source>
</evidence>
<evidence type="ECO:0000256" key="5">
    <source>
        <dbReference type="ARBA" id="ARBA00036184"/>
    </source>
</evidence>
<name>A0A545UGB6_9GAMM</name>
<dbReference type="InterPro" id="IPR006145">
    <property type="entry name" value="PsdUridine_synth_RsuA/RluA"/>
</dbReference>
<organism evidence="11 12">
    <name type="scientific">Aliikangiella coralliicola</name>
    <dbReference type="NCBI Taxonomy" id="2592383"/>
    <lineage>
        <taxon>Bacteria</taxon>
        <taxon>Pseudomonadati</taxon>
        <taxon>Pseudomonadota</taxon>
        <taxon>Gammaproteobacteria</taxon>
        <taxon>Oceanospirillales</taxon>
        <taxon>Pleioneaceae</taxon>
        <taxon>Aliikangiella</taxon>
    </lineage>
</organism>
<dbReference type="GO" id="GO:0003723">
    <property type="term" value="F:RNA binding"/>
    <property type="evidence" value="ECO:0007669"/>
    <property type="project" value="InterPro"/>
</dbReference>
<comment type="function">
    <text evidence="7">Dual specificity enzyme that catalyzes the synthesis of pseudouridine from uracil-746 in 23S ribosomal RNA and from uracil-32 in the anticodon stem and loop of transfer RNAs.</text>
</comment>
<evidence type="ECO:0000256" key="9">
    <source>
        <dbReference type="RuleBase" id="RU362028"/>
    </source>
</evidence>
<dbReference type="OrthoDB" id="9807829at2"/>
<evidence type="ECO:0000256" key="7">
    <source>
        <dbReference type="ARBA" id="ARBA00037305"/>
    </source>
</evidence>
<accession>A0A545UGB6</accession>
<feature type="domain" description="Pseudouridine synthase RsuA/RluA-like" evidence="10">
    <location>
        <begin position="21"/>
        <end position="167"/>
    </location>
</feature>
<dbReference type="PANTHER" id="PTHR21600">
    <property type="entry name" value="MITOCHONDRIAL RNA PSEUDOURIDINE SYNTHASE"/>
    <property type="match status" value="1"/>
</dbReference>
<evidence type="ECO:0000256" key="4">
    <source>
        <dbReference type="ARBA" id="ARBA00023235"/>
    </source>
</evidence>
<keyword evidence="3" id="KW-0819">tRNA processing</keyword>